<name>A0A1J5RFX7_9ZZZZ</name>
<dbReference type="SUPFAM" id="SSF46689">
    <property type="entry name" value="Homeodomain-like"/>
    <property type="match status" value="1"/>
</dbReference>
<dbReference type="PROSITE" id="PS00688">
    <property type="entry name" value="SIGMA54_INTERACT_3"/>
    <property type="match status" value="1"/>
</dbReference>
<reference evidence="7" key="1">
    <citation type="submission" date="2016-10" db="EMBL/GenBank/DDBJ databases">
        <title>Sequence of Gallionella enrichment culture.</title>
        <authorList>
            <person name="Poehlein A."/>
            <person name="Muehling M."/>
            <person name="Daniel R."/>
        </authorList>
    </citation>
    <scope>NUCLEOTIDE SEQUENCE</scope>
</reference>
<dbReference type="PROSITE" id="PS50045">
    <property type="entry name" value="SIGMA54_INTERACT_4"/>
    <property type="match status" value="1"/>
</dbReference>
<dbReference type="EMBL" id="MLJW01000189">
    <property type="protein sequence ID" value="OIQ94298.1"/>
    <property type="molecule type" value="Genomic_DNA"/>
</dbReference>
<dbReference type="InterPro" id="IPR025662">
    <property type="entry name" value="Sigma_54_int_dom_ATP-bd_1"/>
</dbReference>
<dbReference type="InterPro" id="IPR025943">
    <property type="entry name" value="Sigma_54_int_dom_ATP-bd_2"/>
</dbReference>
<dbReference type="PANTHER" id="PTHR32071">
    <property type="entry name" value="TRANSCRIPTIONAL REGULATORY PROTEIN"/>
    <property type="match status" value="1"/>
</dbReference>
<dbReference type="Gene3D" id="3.30.450.20">
    <property type="entry name" value="PAS domain"/>
    <property type="match status" value="1"/>
</dbReference>
<dbReference type="PRINTS" id="PR01590">
    <property type="entry name" value="HTHFIS"/>
</dbReference>
<dbReference type="InterPro" id="IPR002197">
    <property type="entry name" value="HTH_Fis"/>
</dbReference>
<dbReference type="GO" id="GO:0016829">
    <property type="term" value="F:lyase activity"/>
    <property type="evidence" value="ECO:0007669"/>
    <property type="project" value="UniProtKB-KW"/>
</dbReference>
<dbReference type="InterPro" id="IPR035965">
    <property type="entry name" value="PAS-like_dom_sf"/>
</dbReference>
<dbReference type="GO" id="GO:0043565">
    <property type="term" value="F:sequence-specific DNA binding"/>
    <property type="evidence" value="ECO:0007669"/>
    <property type="project" value="InterPro"/>
</dbReference>
<dbReference type="InterPro" id="IPR009057">
    <property type="entry name" value="Homeodomain-like_sf"/>
</dbReference>
<dbReference type="CDD" id="cd00130">
    <property type="entry name" value="PAS"/>
    <property type="match status" value="1"/>
</dbReference>
<dbReference type="InterPro" id="IPR002078">
    <property type="entry name" value="Sigma_54_int"/>
</dbReference>
<keyword evidence="5" id="KW-0804">Transcription</keyword>
<dbReference type="InterPro" id="IPR003593">
    <property type="entry name" value="AAA+_ATPase"/>
</dbReference>
<sequence length="465" mass="50837">MMSADQIRSRVAQSWFDVLLSTCEGAVAVDRQARIVWIDEKYKNLLGISEDVSGRPIEAVIPKSALRTVVQTGKPMLLDLMEHGGRSFVVIRMPVRDEDGAVSGAIGFVLYEKADYLKPLFAKFSQLQEDLQRARRELAGERRAKYTFSQFLGVSDLVREVKRLARRAAQTDSTVLLLGETGTGKELLAHSIHAASARAGRRMVGINVAAIPETLLEGELFGAAPGAYTGADRKGREGKFQLADGGTLFLDEIGDMPLSMQSKLLRVLQERELEPLGSNRMVRVDVRIIAATSRDLAALVRSGQFRADLYYRLNVVPITLPPLRCRPEDMEVLAENMLDSLRLEMGGGPRELDAGALRVLRGHDWPGNVRELRNVLERVCTLTEAPVLSAQHFLAILPVPEDLLPADEPPPPLSQALSQAERAAINAALRHAGGNKTAAAKALGISRATLYERMAALKMGAPEPA</sequence>
<evidence type="ECO:0000256" key="2">
    <source>
        <dbReference type="ARBA" id="ARBA00022840"/>
    </source>
</evidence>
<evidence type="ECO:0000256" key="5">
    <source>
        <dbReference type="ARBA" id="ARBA00023163"/>
    </source>
</evidence>
<dbReference type="InterPro" id="IPR058031">
    <property type="entry name" value="AAA_lid_NorR"/>
</dbReference>
<dbReference type="PROSITE" id="PS00675">
    <property type="entry name" value="SIGMA54_INTERACT_1"/>
    <property type="match status" value="1"/>
</dbReference>
<dbReference type="InterPro" id="IPR000014">
    <property type="entry name" value="PAS"/>
</dbReference>
<dbReference type="Pfam" id="PF25601">
    <property type="entry name" value="AAA_lid_14"/>
    <property type="match status" value="1"/>
</dbReference>
<dbReference type="PROSITE" id="PS00676">
    <property type="entry name" value="SIGMA54_INTERACT_2"/>
    <property type="match status" value="1"/>
</dbReference>
<dbReference type="CDD" id="cd00009">
    <property type="entry name" value="AAA"/>
    <property type="match status" value="1"/>
</dbReference>
<dbReference type="SUPFAM" id="SSF52540">
    <property type="entry name" value="P-loop containing nucleoside triphosphate hydrolases"/>
    <property type="match status" value="1"/>
</dbReference>
<comment type="caution">
    <text evidence="7">The sequence shown here is derived from an EMBL/GenBank/DDBJ whole genome shotgun (WGS) entry which is preliminary data.</text>
</comment>
<evidence type="ECO:0000313" key="7">
    <source>
        <dbReference type="EMBL" id="OIQ94298.1"/>
    </source>
</evidence>
<evidence type="ECO:0000256" key="1">
    <source>
        <dbReference type="ARBA" id="ARBA00022741"/>
    </source>
</evidence>
<dbReference type="Pfam" id="PF00158">
    <property type="entry name" value="Sigma54_activat"/>
    <property type="match status" value="1"/>
</dbReference>
<dbReference type="InterPro" id="IPR025944">
    <property type="entry name" value="Sigma_54_int_dom_CS"/>
</dbReference>
<dbReference type="Gene3D" id="3.40.50.300">
    <property type="entry name" value="P-loop containing nucleotide triphosphate hydrolases"/>
    <property type="match status" value="1"/>
</dbReference>
<dbReference type="InterPro" id="IPR027417">
    <property type="entry name" value="P-loop_NTPase"/>
</dbReference>
<evidence type="ECO:0000259" key="6">
    <source>
        <dbReference type="PROSITE" id="PS50045"/>
    </source>
</evidence>
<proteinExistence type="predicted"/>
<feature type="domain" description="Sigma-54 factor interaction" evidence="6">
    <location>
        <begin position="151"/>
        <end position="381"/>
    </location>
</feature>
<keyword evidence="7" id="KW-0456">Lyase</keyword>
<dbReference type="Pfam" id="PF02954">
    <property type="entry name" value="HTH_8"/>
    <property type="match status" value="1"/>
</dbReference>
<keyword evidence="1" id="KW-0547">Nucleotide-binding</keyword>
<dbReference type="SUPFAM" id="SSF55785">
    <property type="entry name" value="PYP-like sensor domain (PAS domain)"/>
    <property type="match status" value="1"/>
</dbReference>
<dbReference type="GO" id="GO:0006355">
    <property type="term" value="P:regulation of DNA-templated transcription"/>
    <property type="evidence" value="ECO:0007669"/>
    <property type="project" value="InterPro"/>
</dbReference>
<keyword evidence="3" id="KW-0805">Transcription regulation</keyword>
<evidence type="ECO:0000256" key="4">
    <source>
        <dbReference type="ARBA" id="ARBA00023125"/>
    </source>
</evidence>
<evidence type="ECO:0000256" key="3">
    <source>
        <dbReference type="ARBA" id="ARBA00023015"/>
    </source>
</evidence>
<protein>
    <submittedName>
        <fullName evidence="7">Formate hydrogenlyase transcriptional activator</fullName>
    </submittedName>
</protein>
<dbReference type="PANTHER" id="PTHR32071:SF99">
    <property type="entry name" value="TRANSCRIPTIONAL REGULATORY PROTEIN"/>
    <property type="match status" value="1"/>
</dbReference>
<keyword evidence="4" id="KW-0238">DNA-binding</keyword>
<dbReference type="SMART" id="SM00382">
    <property type="entry name" value="AAA"/>
    <property type="match status" value="1"/>
</dbReference>
<dbReference type="AlphaFoldDB" id="A0A1J5RFX7"/>
<accession>A0A1J5RFX7</accession>
<dbReference type="Gene3D" id="1.10.10.60">
    <property type="entry name" value="Homeodomain-like"/>
    <property type="match status" value="1"/>
</dbReference>
<gene>
    <name evidence="7" type="primary">fhlA</name>
    <name evidence="7" type="ORF">GALL_237280</name>
</gene>
<organism evidence="7">
    <name type="scientific">mine drainage metagenome</name>
    <dbReference type="NCBI Taxonomy" id="410659"/>
    <lineage>
        <taxon>unclassified sequences</taxon>
        <taxon>metagenomes</taxon>
        <taxon>ecological metagenomes</taxon>
    </lineage>
</organism>
<dbReference type="GO" id="GO:0005524">
    <property type="term" value="F:ATP binding"/>
    <property type="evidence" value="ECO:0007669"/>
    <property type="project" value="UniProtKB-KW"/>
</dbReference>
<dbReference type="FunFam" id="3.40.50.300:FF:000006">
    <property type="entry name" value="DNA-binding transcriptional regulator NtrC"/>
    <property type="match status" value="1"/>
</dbReference>
<dbReference type="Gene3D" id="1.10.8.60">
    <property type="match status" value="1"/>
</dbReference>
<keyword evidence="2" id="KW-0067">ATP-binding</keyword>